<sequence>MTLDTLTRASAEHKHQQLKNSLAQSRAEVRQRFRQDAELFRSLPTSPIATASASGPSGGALPGAEDLVRAERLAQCCKRVHLWRRQTVNPLLQFKQQQLQPHFTLSGKGGAGLKAADLRLHVSLLLTMIVDIYEQKMASEVGGIGAAVAFSGGISESFPEFVVKFVTAKSSSRRAATEQIHALIATISQPSSHARVRVFASLCGLKPDVFHPPETIQAFLHIVESVHRHKVSHAGNVRLEDTTVADVVFYNIGIPQSIVKAVISELFLEEYHWNFRFWHAHFHELKLDYQWPPRAREELEEKALGLATATRNGALSGARKIDADLFLELLLETWTQRAKELADRLERATDDEERRSAAVLQHKQAIQDARGVVKPVSPAELQLFEELVDEYWNAEVPWTSTKLQRRLAHVTKSRPLNELAALYDEHLRSLDDSKRVWDWSKWQWDVDWEWGALLVRDDATEPTST</sequence>
<feature type="region of interest" description="Disordered" evidence="1">
    <location>
        <begin position="1"/>
        <end position="25"/>
    </location>
</feature>
<accession>A0AAD5Q8R7</accession>
<dbReference type="EMBL" id="JAKCXM010000055">
    <property type="protein sequence ID" value="KAJ0404841.1"/>
    <property type="molecule type" value="Genomic_DNA"/>
</dbReference>
<dbReference type="Proteomes" id="UP001209570">
    <property type="component" value="Unassembled WGS sequence"/>
</dbReference>
<protein>
    <submittedName>
        <fullName evidence="2">Uncharacterized protein</fullName>
    </submittedName>
</protein>
<organism evidence="2 3">
    <name type="scientific">Pythium insidiosum</name>
    <name type="common">Pythiosis disease agent</name>
    <dbReference type="NCBI Taxonomy" id="114742"/>
    <lineage>
        <taxon>Eukaryota</taxon>
        <taxon>Sar</taxon>
        <taxon>Stramenopiles</taxon>
        <taxon>Oomycota</taxon>
        <taxon>Peronosporomycetes</taxon>
        <taxon>Pythiales</taxon>
        <taxon>Pythiaceae</taxon>
        <taxon>Pythium</taxon>
    </lineage>
</organism>
<proteinExistence type="predicted"/>
<evidence type="ECO:0000313" key="3">
    <source>
        <dbReference type="Proteomes" id="UP001209570"/>
    </source>
</evidence>
<gene>
    <name evidence="2" type="ORF">P43SY_007923</name>
</gene>
<reference evidence="2" key="1">
    <citation type="submission" date="2021-12" db="EMBL/GenBank/DDBJ databases">
        <title>Prjna785345.</title>
        <authorList>
            <person name="Rujirawat T."/>
            <person name="Krajaejun T."/>
        </authorList>
    </citation>
    <scope>NUCLEOTIDE SEQUENCE</scope>
    <source>
        <strain evidence="2">Pi057C3</strain>
    </source>
</reference>
<keyword evidence="3" id="KW-1185">Reference proteome</keyword>
<evidence type="ECO:0000256" key="1">
    <source>
        <dbReference type="SAM" id="MobiDB-lite"/>
    </source>
</evidence>
<dbReference type="AlphaFoldDB" id="A0AAD5Q8R7"/>
<comment type="caution">
    <text evidence="2">The sequence shown here is derived from an EMBL/GenBank/DDBJ whole genome shotgun (WGS) entry which is preliminary data.</text>
</comment>
<name>A0AAD5Q8R7_PYTIN</name>
<evidence type="ECO:0000313" key="2">
    <source>
        <dbReference type="EMBL" id="KAJ0404841.1"/>
    </source>
</evidence>